<dbReference type="CDD" id="cd00293">
    <property type="entry name" value="USP-like"/>
    <property type="match status" value="1"/>
</dbReference>
<dbReference type="Gene3D" id="3.40.50.620">
    <property type="entry name" value="HUPs"/>
    <property type="match status" value="1"/>
</dbReference>
<evidence type="ECO:0000313" key="3">
    <source>
        <dbReference type="Proteomes" id="UP001556220"/>
    </source>
</evidence>
<protein>
    <submittedName>
        <fullName evidence="2">Universal stress protein</fullName>
    </submittedName>
</protein>
<dbReference type="Proteomes" id="UP001556220">
    <property type="component" value="Unassembled WGS sequence"/>
</dbReference>
<reference evidence="2 3" key="1">
    <citation type="submission" date="2024-06" db="EMBL/GenBank/DDBJ databases">
        <authorList>
            <person name="Woo H."/>
        </authorList>
    </citation>
    <scope>NUCLEOTIDE SEQUENCE [LARGE SCALE GENOMIC DNA]</scope>
    <source>
        <strain evidence="2 3">Si-c</strain>
    </source>
</reference>
<gene>
    <name evidence="2" type="ORF">ABQJ54_01405</name>
</gene>
<keyword evidence="3" id="KW-1185">Reference proteome</keyword>
<dbReference type="InterPro" id="IPR014729">
    <property type="entry name" value="Rossmann-like_a/b/a_fold"/>
</dbReference>
<organism evidence="2 3">
    <name type="scientific">Rhodanobacter lycopersici</name>
    <dbReference type="NCBI Taxonomy" id="3162487"/>
    <lineage>
        <taxon>Bacteria</taxon>
        <taxon>Pseudomonadati</taxon>
        <taxon>Pseudomonadota</taxon>
        <taxon>Gammaproteobacteria</taxon>
        <taxon>Lysobacterales</taxon>
        <taxon>Rhodanobacteraceae</taxon>
        <taxon>Rhodanobacter</taxon>
    </lineage>
</organism>
<feature type="domain" description="UspA" evidence="1">
    <location>
        <begin position="18"/>
        <end position="103"/>
    </location>
</feature>
<comment type="caution">
    <text evidence="2">The sequence shown here is derived from an EMBL/GenBank/DDBJ whole genome shotgun (WGS) entry which is preliminary data.</text>
</comment>
<dbReference type="InterPro" id="IPR006016">
    <property type="entry name" value="UspA"/>
</dbReference>
<dbReference type="EMBL" id="JBFOHK010000001">
    <property type="protein sequence ID" value="MEW9570400.1"/>
    <property type="molecule type" value="Genomic_DNA"/>
</dbReference>
<accession>A0ABV3Q9I4</accession>
<sequence length="148" mass="15318">MHGAHPEFPAKEEHGTGHILVLYDGSPGTDGAVEHALALARQVPARLFVLAVAPTGATPSTRTSLTDDLIAFARLGRRLGVEVDGSCLDEAAHDVVEQVIASHGIDRVVLPGTDSASKSPIADLLRDLGQDCPVPIVFSADPVEGAAS</sequence>
<proteinExistence type="predicted"/>
<evidence type="ECO:0000259" key="1">
    <source>
        <dbReference type="Pfam" id="PF00582"/>
    </source>
</evidence>
<dbReference type="RefSeq" id="WP_367852495.1">
    <property type="nucleotide sequence ID" value="NZ_JBFOHK010000001.1"/>
</dbReference>
<dbReference type="SUPFAM" id="SSF52402">
    <property type="entry name" value="Adenine nucleotide alpha hydrolases-like"/>
    <property type="match status" value="1"/>
</dbReference>
<name>A0ABV3Q9I4_9GAMM</name>
<dbReference type="Pfam" id="PF00582">
    <property type="entry name" value="Usp"/>
    <property type="match status" value="1"/>
</dbReference>
<evidence type="ECO:0000313" key="2">
    <source>
        <dbReference type="EMBL" id="MEW9570400.1"/>
    </source>
</evidence>